<dbReference type="Proteomes" id="UP000298652">
    <property type="component" value="Chromosome 7"/>
</dbReference>
<organism evidence="2 3">
    <name type="scientific">Setaria viridis</name>
    <name type="common">Green bristlegrass</name>
    <name type="synonym">Setaria italica subsp. viridis</name>
    <dbReference type="NCBI Taxonomy" id="4556"/>
    <lineage>
        <taxon>Eukaryota</taxon>
        <taxon>Viridiplantae</taxon>
        <taxon>Streptophyta</taxon>
        <taxon>Embryophyta</taxon>
        <taxon>Tracheophyta</taxon>
        <taxon>Spermatophyta</taxon>
        <taxon>Magnoliopsida</taxon>
        <taxon>Liliopsida</taxon>
        <taxon>Poales</taxon>
        <taxon>Poaceae</taxon>
        <taxon>PACMAD clade</taxon>
        <taxon>Panicoideae</taxon>
        <taxon>Panicodae</taxon>
        <taxon>Paniceae</taxon>
        <taxon>Cenchrinae</taxon>
        <taxon>Setaria</taxon>
    </lineage>
</organism>
<name>A0A4U6U516_SETVI</name>
<dbReference type="AlphaFoldDB" id="A0A4U6U516"/>
<reference evidence="2" key="1">
    <citation type="submission" date="2019-03" db="EMBL/GenBank/DDBJ databases">
        <title>WGS assembly of Setaria viridis.</title>
        <authorList>
            <person name="Huang P."/>
            <person name="Jenkins J."/>
            <person name="Grimwood J."/>
            <person name="Barry K."/>
            <person name="Healey A."/>
            <person name="Mamidi S."/>
            <person name="Sreedasyam A."/>
            <person name="Shu S."/>
            <person name="Feldman M."/>
            <person name="Wu J."/>
            <person name="Yu Y."/>
            <person name="Chen C."/>
            <person name="Johnson J."/>
            <person name="Rokhsar D."/>
            <person name="Baxter I."/>
            <person name="Schmutz J."/>
            <person name="Brutnell T."/>
            <person name="Kellogg E."/>
        </authorList>
    </citation>
    <scope>NUCLEOTIDE SEQUENCE [LARGE SCALE GENOMIC DNA]</scope>
</reference>
<protein>
    <submittedName>
        <fullName evidence="2">Uncharacterized protein</fullName>
    </submittedName>
</protein>
<feature type="region of interest" description="Disordered" evidence="1">
    <location>
        <begin position="23"/>
        <end position="42"/>
    </location>
</feature>
<accession>A0A4U6U516</accession>
<dbReference type="Gramene" id="TKW05277">
    <property type="protein sequence ID" value="TKW05277"/>
    <property type="gene ID" value="SEVIR_7G165700v2"/>
</dbReference>
<dbReference type="EMBL" id="CM016558">
    <property type="protein sequence ID" value="TKW05277.1"/>
    <property type="molecule type" value="Genomic_DNA"/>
</dbReference>
<gene>
    <name evidence="2" type="ORF">SEVIR_7G165700v2</name>
</gene>
<evidence type="ECO:0000313" key="3">
    <source>
        <dbReference type="Proteomes" id="UP000298652"/>
    </source>
</evidence>
<keyword evidence="3" id="KW-1185">Reference proteome</keyword>
<evidence type="ECO:0000313" key="2">
    <source>
        <dbReference type="EMBL" id="TKW05277.1"/>
    </source>
</evidence>
<evidence type="ECO:0000256" key="1">
    <source>
        <dbReference type="SAM" id="MobiDB-lite"/>
    </source>
</evidence>
<sequence>MRGRDEVPPRSREPQQVLTCRCHRPPADRLPGRPRRHAPTGAVAPTVLQGARAAAAHRRALPKSAADSGARIWVRGSREVLPTKKMIQKGSPVRLARVSV</sequence>
<proteinExistence type="predicted"/>